<gene>
    <name evidence="1" type="ORF">Q7A36_28815</name>
</gene>
<sequence>MTTSVEPKVPGRLQRALEAFQKAQGMLLTAHRGLKGQPAAEVDRFWMAQGRRIEQRLHATASEAVAAFKAFSAAGLVASAADRHLVNEAQRLLAEGGR</sequence>
<dbReference type="EMBL" id="JAUTWS010000046">
    <property type="protein sequence ID" value="MDO9712379.1"/>
    <property type="molecule type" value="Genomic_DNA"/>
</dbReference>
<evidence type="ECO:0000313" key="1">
    <source>
        <dbReference type="EMBL" id="MDO9712379.1"/>
    </source>
</evidence>
<keyword evidence="2" id="KW-1185">Reference proteome</keyword>
<proteinExistence type="predicted"/>
<dbReference type="Proteomes" id="UP001243009">
    <property type="component" value="Unassembled WGS sequence"/>
</dbReference>
<reference evidence="1 2" key="1">
    <citation type="submission" date="2023-08" db="EMBL/GenBank/DDBJ databases">
        <title>The draft genome sequence of Paracraurococcus sp. LOR1-02.</title>
        <authorList>
            <person name="Kingkaew E."/>
            <person name="Tanasupawat S."/>
        </authorList>
    </citation>
    <scope>NUCLEOTIDE SEQUENCE [LARGE SCALE GENOMIC DNA]</scope>
    <source>
        <strain evidence="1 2">LOR1-02</strain>
    </source>
</reference>
<organism evidence="1 2">
    <name type="scientific">Paracraurococcus lichenis</name>
    <dbReference type="NCBI Taxonomy" id="3064888"/>
    <lineage>
        <taxon>Bacteria</taxon>
        <taxon>Pseudomonadati</taxon>
        <taxon>Pseudomonadota</taxon>
        <taxon>Alphaproteobacteria</taxon>
        <taxon>Acetobacterales</taxon>
        <taxon>Roseomonadaceae</taxon>
        <taxon>Paracraurococcus</taxon>
    </lineage>
</organism>
<comment type="caution">
    <text evidence="1">The sequence shown here is derived from an EMBL/GenBank/DDBJ whole genome shotgun (WGS) entry which is preliminary data.</text>
</comment>
<accession>A0ABT9E8D6</accession>
<name>A0ABT9E8D6_9PROT</name>
<evidence type="ECO:0000313" key="2">
    <source>
        <dbReference type="Proteomes" id="UP001243009"/>
    </source>
</evidence>
<protein>
    <submittedName>
        <fullName evidence="1">Uncharacterized protein</fullName>
    </submittedName>
</protein>
<dbReference type="RefSeq" id="WP_305107234.1">
    <property type="nucleotide sequence ID" value="NZ_JAUTWS010000046.1"/>
</dbReference>